<dbReference type="PANTHER" id="PTHR23336">
    <property type="entry name" value="ZINC FINGER CW-TYPE COILED-COIL DOMAIN PROTEIN 3"/>
    <property type="match status" value="1"/>
</dbReference>
<evidence type="ECO:0000259" key="1">
    <source>
        <dbReference type="PROSITE" id="PS50878"/>
    </source>
</evidence>
<dbReference type="InterPro" id="IPR000477">
    <property type="entry name" value="RT_dom"/>
</dbReference>
<dbReference type="CDD" id="cd01650">
    <property type="entry name" value="RT_nLTR_like"/>
    <property type="match status" value="1"/>
</dbReference>
<reference evidence="2 3" key="1">
    <citation type="journal article" date="2018" name="PLoS Genet.">
        <title>Population sequencing reveals clonal diversity and ancestral inbreeding in the grapevine cultivar Chardonnay.</title>
        <authorList>
            <person name="Roach M.J."/>
            <person name="Johnson D.L."/>
            <person name="Bohlmann J."/>
            <person name="van Vuuren H.J."/>
            <person name="Jones S.J."/>
            <person name="Pretorius I.S."/>
            <person name="Schmidt S.A."/>
            <person name="Borneman A.R."/>
        </authorList>
    </citation>
    <scope>NUCLEOTIDE SEQUENCE [LARGE SCALE GENOMIC DNA]</scope>
    <source>
        <strain evidence="3">cv. Chardonnay</strain>
        <tissue evidence="2">Leaf</tissue>
    </source>
</reference>
<dbReference type="InterPro" id="IPR043502">
    <property type="entry name" value="DNA/RNA_pol_sf"/>
</dbReference>
<dbReference type="InterPro" id="IPR036691">
    <property type="entry name" value="Endo/exonu/phosph_ase_sf"/>
</dbReference>
<dbReference type="InterPro" id="IPR005135">
    <property type="entry name" value="Endo/exonuclease/phosphatase"/>
</dbReference>
<name>A0A438K9R4_VITVI</name>
<comment type="caution">
    <text evidence="2">The sequence shown here is derived from an EMBL/GenBank/DDBJ whole genome shotgun (WGS) entry which is preliminary data.</text>
</comment>
<sequence length="1691" mass="192633">MLEEEAARYGIDVNLGGLRVQGASSSNSFYFGRSPEKEGYDHSGMQREGAVIGSGSRNPNVEDRIEKRNGCWDLVEINSVEPLGRKLGWMADQTEPQEGSKEDQLNWEESSLVRFSQFLGFSTEGLEVEILNFLDKIRKRKEKIIGKGFLEASRFERELKRLESSVNYEREAKKKGPMKGRGNQKVVIRSQKVDLFCLQETKVQVMSDEMVRSLGPGRYLDWKVLNAKGTAGGVIICWDKRSLEILGVEEGQFSISCRFRNEDDGAIWVFTGVYGPFSREDREGLWEELGAIRGLWEEPWCLGGDFNITLYIDDRNRTGRITSAMRRFAQIIDELGLVDIPLQGGSFTWSGGLNNQTRARLDRFLATPCWLDQFSRVLNRRLPRPTSDHYPILLEGGGVRRGPSPFKFENMWLKAEGFQELIKGWWQGIEVSGRPSYRLATKLKGLKQNLKTWNKEVFGRLEKNKADALQQVESWDSVEEMRSLTEVELNQKKEAKESYEKWVSMEEVHWRQVSRELWLREGDRNTGFFHRMANAHRRINAMSKIMINGVSFTKDQDMREGIANAYQQLLSENPSWKADIGGLLMNQISPSEADGIEVPFSETEIFTALKGMNGDKAPGLDGFTLAFWQNSWETVKEDLLGLFKEFHDQNSFIKSLNHTFLVLIPKKGGVEELGDYRPISLLGGLYKLLAKVLANRIKKVIGKVISPDQNAFIKGRQILDGSLIANEVIDLWQKRGKKGIVCKLDIEKAYDSINWQFLLKVMQKMGFGSKWIGWMWYCISTVKYSVLVNGAPAGFFSSTKGLRQGDPLSPYLFIMGMEVLSVLITRAVEGGFIKGCRIWRDREQAVKVTHLLFADDTIIFCEAKKEALLHLGWVLFWFEAASGLKINLDKSMVIPVGEVDGVLDMAAEIGCRVGQLPTVYLGLPLGAPNRDVSAWDGVEERTRRRLSLWKRQYLSKGGRLTLIKSTLSSFPLYQMSVFRMPKSVARRIEKLQRDFLWGGTNGGTKSHLVKWEAVCVEKEKGGLGLRKITILNKALLGKWIWRFACVKEEFWKKVLEAKYGKEEFGWRTRKANGAFGVGVWKEILKESTWCWENMGFKVGKGSRIRFWTDLWCGNSVLSQDFPNLFSMAAHRNVTVEECWDQNTGQGGWILGLLRDLNDWEVGLVGNILAVLRDYSVTMEDDAVCWKKGEDGLFKIKYAYNVLANSHGLDFPHSNVWVGKVPTKIAFFAWEATWGKVLTLDRLQRRGWHLPNRCFLCGCEEETINHILIHCTVAKGLWNIILALCGVQWVFPNSVKEGKDQLLYHISFISVGGLDHVRVHPKFLHSNATSHKWALGAFAELLDNSLDEICNGATYVNVDMLENKKDGNRMLLIEDNGGGMDPEKMRQCMSLGYSAKSKIANTIGQYGNGFKTSTMRLGADVIVFSRCCGKDGKSHLMFSFSPTQSIGLLSYTFLRSTGKEDIVVPMVIMHISISLDMTHLLLAVYNVKGSNPFSYIFFSKISGGALVPPGHKVPLPLPVQIDYEKGGREWNKMIRSSASDWNKNVETIMQWSPFSSELDLLRQVSLHSSYVETDISYDIHFSMIYTLVHYSIACLEYFFCCYVVQFIKEHGTRIIIYNLWEDDPGQLELDFDTDPKDIQIRGVNRDEKNIQMAKQFPNSRHFLTYRHSLRVKNAISLHDRDDEIFCFVIKDR</sequence>
<dbReference type="Pfam" id="PF13589">
    <property type="entry name" value="HATPase_c_3"/>
    <property type="match status" value="1"/>
</dbReference>
<evidence type="ECO:0000313" key="3">
    <source>
        <dbReference type="Proteomes" id="UP000288805"/>
    </source>
</evidence>
<proteinExistence type="predicted"/>
<dbReference type="InterPro" id="IPR036890">
    <property type="entry name" value="HATPase_C_sf"/>
</dbReference>
<dbReference type="PROSITE" id="PS50878">
    <property type="entry name" value="RT_POL"/>
    <property type="match status" value="1"/>
</dbReference>
<feature type="domain" description="Reverse transcriptase" evidence="1">
    <location>
        <begin position="645"/>
        <end position="925"/>
    </location>
</feature>
<evidence type="ECO:0000313" key="2">
    <source>
        <dbReference type="EMBL" id="RVX17959.1"/>
    </source>
</evidence>
<dbReference type="Pfam" id="PF13966">
    <property type="entry name" value="zf-RVT"/>
    <property type="match status" value="1"/>
</dbReference>
<dbReference type="Pfam" id="PF03372">
    <property type="entry name" value="Exo_endo_phos"/>
    <property type="match status" value="1"/>
</dbReference>
<dbReference type="SUPFAM" id="SSF55874">
    <property type="entry name" value="ATPase domain of HSP90 chaperone/DNA topoisomerase II/histidine kinase"/>
    <property type="match status" value="1"/>
</dbReference>
<dbReference type="Proteomes" id="UP000288805">
    <property type="component" value="Unassembled WGS sequence"/>
</dbReference>
<dbReference type="InterPro" id="IPR026960">
    <property type="entry name" value="RVT-Znf"/>
</dbReference>
<organism evidence="2 3">
    <name type="scientific">Vitis vinifera</name>
    <name type="common">Grape</name>
    <dbReference type="NCBI Taxonomy" id="29760"/>
    <lineage>
        <taxon>Eukaryota</taxon>
        <taxon>Viridiplantae</taxon>
        <taxon>Streptophyta</taxon>
        <taxon>Embryophyta</taxon>
        <taxon>Tracheophyta</taxon>
        <taxon>Spermatophyta</taxon>
        <taxon>Magnoliopsida</taxon>
        <taxon>eudicotyledons</taxon>
        <taxon>Gunneridae</taxon>
        <taxon>Pentapetalae</taxon>
        <taxon>rosids</taxon>
        <taxon>Vitales</taxon>
        <taxon>Vitaceae</taxon>
        <taxon>Viteae</taxon>
        <taxon>Vitis</taxon>
    </lineage>
</organism>
<dbReference type="InterPro" id="IPR045261">
    <property type="entry name" value="MORC_ATPase"/>
</dbReference>
<dbReference type="SUPFAM" id="SSF56672">
    <property type="entry name" value="DNA/RNA polymerases"/>
    <property type="match status" value="1"/>
</dbReference>
<dbReference type="Gene3D" id="3.60.10.10">
    <property type="entry name" value="Endonuclease/exonuclease/phosphatase"/>
    <property type="match status" value="1"/>
</dbReference>
<dbReference type="PANTHER" id="PTHR23336:SF58">
    <property type="entry name" value="PROTEIN MICRORCHIDIA 4"/>
    <property type="match status" value="1"/>
</dbReference>
<gene>
    <name evidence="2" type="primary">MORC4_0</name>
    <name evidence="2" type="ORF">CK203_004015</name>
</gene>
<dbReference type="Pfam" id="PF00078">
    <property type="entry name" value="RVT_1"/>
    <property type="match status" value="1"/>
</dbReference>
<accession>A0A438K9R4</accession>
<dbReference type="Gene3D" id="3.30.565.10">
    <property type="entry name" value="Histidine kinase-like ATPase, C-terminal domain"/>
    <property type="match status" value="1"/>
</dbReference>
<dbReference type="GO" id="GO:0016887">
    <property type="term" value="F:ATP hydrolysis activity"/>
    <property type="evidence" value="ECO:0007669"/>
    <property type="project" value="InterPro"/>
</dbReference>
<protein>
    <submittedName>
        <fullName evidence="2">Protein MICRORCHIDIA 4</fullName>
    </submittedName>
</protein>
<dbReference type="SUPFAM" id="SSF56219">
    <property type="entry name" value="DNase I-like"/>
    <property type="match status" value="1"/>
</dbReference>
<dbReference type="EMBL" id="QGNW01000012">
    <property type="protein sequence ID" value="RVX17959.1"/>
    <property type="molecule type" value="Genomic_DNA"/>
</dbReference>